<dbReference type="AlphaFoldDB" id="A0A9P9FEG1"/>
<comment type="caution">
    <text evidence="2">The sequence shown here is derived from an EMBL/GenBank/DDBJ whole genome shotgun (WGS) entry which is preliminary data.</text>
</comment>
<organism evidence="2 3">
    <name type="scientific">Dactylonectria macrodidyma</name>
    <dbReference type="NCBI Taxonomy" id="307937"/>
    <lineage>
        <taxon>Eukaryota</taxon>
        <taxon>Fungi</taxon>
        <taxon>Dikarya</taxon>
        <taxon>Ascomycota</taxon>
        <taxon>Pezizomycotina</taxon>
        <taxon>Sordariomycetes</taxon>
        <taxon>Hypocreomycetidae</taxon>
        <taxon>Hypocreales</taxon>
        <taxon>Nectriaceae</taxon>
        <taxon>Dactylonectria</taxon>
    </lineage>
</organism>
<dbReference type="Proteomes" id="UP000738349">
    <property type="component" value="Unassembled WGS sequence"/>
</dbReference>
<keyword evidence="3" id="KW-1185">Reference proteome</keyword>
<protein>
    <recommendedName>
        <fullName evidence="1">DUF6546 domain-containing protein</fullName>
    </recommendedName>
</protein>
<dbReference type="OrthoDB" id="3728558at2759"/>
<accession>A0A9P9FEG1</accession>
<dbReference type="InterPro" id="IPR046676">
    <property type="entry name" value="DUF6546"/>
</dbReference>
<evidence type="ECO:0000313" key="3">
    <source>
        <dbReference type="Proteomes" id="UP000738349"/>
    </source>
</evidence>
<evidence type="ECO:0000313" key="2">
    <source>
        <dbReference type="EMBL" id="KAH7161340.1"/>
    </source>
</evidence>
<dbReference type="EMBL" id="JAGMUV010000004">
    <property type="protein sequence ID" value="KAH7161340.1"/>
    <property type="molecule type" value="Genomic_DNA"/>
</dbReference>
<sequence>MAGMGLARPICLMSIKTKTQTQEFLHSKFPKTVKTLSMFEDFDENLAATVRANRFSRGTPEHANMAIYRRGSYRVTEALVSRSVDPEELSISYMVDAADFFGTYTPALTWQNLRSLALTSQLLHAQNGQSIQWLLYYPGAAALRIPSLRRLVIWRGFKGSASAIIYQVDEEHASITWRSTWDLDLTPGMIKVRQRVALQLHDLKLQIFKRLIYEEIVSHGDAIHHLNLPCNVVDPISLRQMRKEVDPEDQSTRRPPVLFPFI</sequence>
<reference evidence="2" key="1">
    <citation type="journal article" date="2021" name="Nat. Commun.">
        <title>Genetic determinants of endophytism in the Arabidopsis root mycobiome.</title>
        <authorList>
            <person name="Mesny F."/>
            <person name="Miyauchi S."/>
            <person name="Thiergart T."/>
            <person name="Pickel B."/>
            <person name="Atanasova L."/>
            <person name="Karlsson M."/>
            <person name="Huettel B."/>
            <person name="Barry K.W."/>
            <person name="Haridas S."/>
            <person name="Chen C."/>
            <person name="Bauer D."/>
            <person name="Andreopoulos W."/>
            <person name="Pangilinan J."/>
            <person name="LaButti K."/>
            <person name="Riley R."/>
            <person name="Lipzen A."/>
            <person name="Clum A."/>
            <person name="Drula E."/>
            <person name="Henrissat B."/>
            <person name="Kohler A."/>
            <person name="Grigoriev I.V."/>
            <person name="Martin F.M."/>
            <person name="Hacquard S."/>
        </authorList>
    </citation>
    <scope>NUCLEOTIDE SEQUENCE</scope>
    <source>
        <strain evidence="2">MPI-CAGE-AT-0147</strain>
    </source>
</reference>
<evidence type="ECO:0000259" key="1">
    <source>
        <dbReference type="Pfam" id="PF20183"/>
    </source>
</evidence>
<name>A0A9P9FEG1_9HYPO</name>
<dbReference type="Pfam" id="PF20183">
    <property type="entry name" value="DUF6546"/>
    <property type="match status" value="1"/>
</dbReference>
<gene>
    <name evidence="2" type="ORF">EDB81DRAFT_879672</name>
</gene>
<proteinExistence type="predicted"/>
<feature type="domain" description="DUF6546" evidence="1">
    <location>
        <begin position="29"/>
        <end position="234"/>
    </location>
</feature>